<proteinExistence type="predicted"/>
<dbReference type="AlphaFoldDB" id="S5MV59"/>
<keyword evidence="1" id="KW-0540">Nuclease</keyword>
<gene>
    <name evidence="1" type="ORF">A464_1317</name>
</gene>
<keyword evidence="1" id="KW-0255">Endonuclease</keyword>
<sequence>MTQRTVLTEEICNPLLTLAGTDPDADLSAYIAPLDILQGIVNDCDMPGRGTRQAL</sequence>
<dbReference type="EMBL" id="CP006608">
    <property type="protein sequence ID" value="AGR58503.1"/>
    <property type="molecule type" value="Genomic_DNA"/>
</dbReference>
<dbReference type="Proteomes" id="UP000015042">
    <property type="component" value="Chromosome"/>
</dbReference>
<dbReference type="KEGG" id="sbz:A464_1317"/>
<keyword evidence="1" id="KW-0378">Hydrolase</keyword>
<dbReference type="GO" id="GO:0004519">
    <property type="term" value="F:endonuclease activity"/>
    <property type="evidence" value="ECO:0007669"/>
    <property type="project" value="UniProtKB-KW"/>
</dbReference>
<accession>S5MV59</accession>
<organism evidence="1 2">
    <name type="scientific">Salmonella bongori N268-08</name>
    <dbReference type="NCBI Taxonomy" id="1197719"/>
    <lineage>
        <taxon>Bacteria</taxon>
        <taxon>Pseudomonadati</taxon>
        <taxon>Pseudomonadota</taxon>
        <taxon>Gammaproteobacteria</taxon>
        <taxon>Enterobacterales</taxon>
        <taxon>Enterobacteriaceae</taxon>
        <taxon>Salmonella</taxon>
    </lineage>
</organism>
<dbReference type="HOGENOM" id="CLU_3029764_0_0_6"/>
<protein>
    <submittedName>
        <fullName evidence="1">Phage terminase endonuclease subunit</fullName>
    </submittedName>
</protein>
<name>S5MV59_SALBN</name>
<reference evidence="1 2" key="1">
    <citation type="submission" date="2013-07" db="EMBL/GenBank/DDBJ databases">
        <title>Genome sequence of Salmonella bongori N268-08 - a rare clinical isolate.</title>
        <authorList>
            <person name="Marti R."/>
            <person name="Hagens S."/>
            <person name="Loessner M.J."/>
            <person name="Klumpp J."/>
        </authorList>
    </citation>
    <scope>NUCLEOTIDE SEQUENCE [LARGE SCALE GENOMIC DNA]</scope>
    <source>
        <strain evidence="1 2">N268-08</strain>
    </source>
</reference>
<dbReference type="PATRIC" id="fig|1197719.3.peg.1310"/>
<evidence type="ECO:0000313" key="2">
    <source>
        <dbReference type="Proteomes" id="UP000015042"/>
    </source>
</evidence>
<evidence type="ECO:0000313" key="1">
    <source>
        <dbReference type="EMBL" id="AGR58503.1"/>
    </source>
</evidence>